<gene>
    <name evidence="2" type="ORF">H8E23_03295</name>
</gene>
<dbReference type="Pfam" id="PF07238">
    <property type="entry name" value="PilZ"/>
    <property type="match status" value="1"/>
</dbReference>
<protein>
    <submittedName>
        <fullName evidence="2">PilZ domain-containing protein</fullName>
    </submittedName>
</protein>
<evidence type="ECO:0000313" key="3">
    <source>
        <dbReference type="Proteomes" id="UP000603434"/>
    </source>
</evidence>
<accession>A0A8J6THZ2</accession>
<dbReference type="AlphaFoldDB" id="A0A8J6THZ2"/>
<feature type="domain" description="PilZ" evidence="1">
    <location>
        <begin position="6"/>
        <end position="108"/>
    </location>
</feature>
<dbReference type="Gene3D" id="2.40.10.220">
    <property type="entry name" value="predicted glycosyltransferase like domains"/>
    <property type="match status" value="1"/>
</dbReference>
<sequence>MESFVEKRKHPRTEVRWPIKVDKHGEIIEGETRNIAADGISICCDEPLPLNEIVSISIEPLGQQPIEVYGKVVWSDVYGIDDKNKTYGIGICFVQISKQDRSRYGDLVSVLMAQ</sequence>
<dbReference type="SUPFAM" id="SSF141371">
    <property type="entry name" value="PilZ domain-like"/>
    <property type="match status" value="1"/>
</dbReference>
<dbReference type="EMBL" id="JACNJH010000088">
    <property type="protein sequence ID" value="MBC8360412.1"/>
    <property type="molecule type" value="Genomic_DNA"/>
</dbReference>
<dbReference type="InterPro" id="IPR009875">
    <property type="entry name" value="PilZ_domain"/>
</dbReference>
<comment type="caution">
    <text evidence="2">The sequence shown here is derived from an EMBL/GenBank/DDBJ whole genome shotgun (WGS) entry which is preliminary data.</text>
</comment>
<organism evidence="2 3">
    <name type="scientific">Candidatus Desulfatibia profunda</name>
    <dbReference type="NCBI Taxonomy" id="2841695"/>
    <lineage>
        <taxon>Bacteria</taxon>
        <taxon>Pseudomonadati</taxon>
        <taxon>Thermodesulfobacteriota</taxon>
        <taxon>Desulfobacteria</taxon>
        <taxon>Desulfobacterales</taxon>
        <taxon>Desulfobacterales incertae sedis</taxon>
        <taxon>Candidatus Desulfatibia</taxon>
    </lineage>
</organism>
<dbReference type="GO" id="GO:0035438">
    <property type="term" value="F:cyclic-di-GMP binding"/>
    <property type="evidence" value="ECO:0007669"/>
    <property type="project" value="InterPro"/>
</dbReference>
<evidence type="ECO:0000313" key="2">
    <source>
        <dbReference type="EMBL" id="MBC8360412.1"/>
    </source>
</evidence>
<name>A0A8J6THZ2_9BACT</name>
<evidence type="ECO:0000259" key="1">
    <source>
        <dbReference type="Pfam" id="PF07238"/>
    </source>
</evidence>
<reference evidence="2 3" key="1">
    <citation type="submission" date="2020-08" db="EMBL/GenBank/DDBJ databases">
        <title>Bridging the membrane lipid divide: bacteria of the FCB group superphylum have the potential to synthesize archaeal ether lipids.</title>
        <authorList>
            <person name="Villanueva L."/>
            <person name="Von Meijenfeldt F.A.B."/>
            <person name="Westbye A.B."/>
            <person name="Yadav S."/>
            <person name="Hopmans E.C."/>
            <person name="Dutilh B.E."/>
            <person name="Sinninghe Damste J.S."/>
        </authorList>
    </citation>
    <scope>NUCLEOTIDE SEQUENCE [LARGE SCALE GENOMIC DNA]</scope>
    <source>
        <strain evidence="2">NIOZ-UU30</strain>
    </source>
</reference>
<proteinExistence type="predicted"/>
<dbReference type="Proteomes" id="UP000603434">
    <property type="component" value="Unassembled WGS sequence"/>
</dbReference>